<keyword evidence="5" id="KW-0687">Ribonucleoprotein</keyword>
<evidence type="ECO:0000256" key="4">
    <source>
        <dbReference type="ARBA" id="ARBA00022980"/>
    </source>
</evidence>
<dbReference type="InterPro" id="IPR057259">
    <property type="entry name" value="Ribosomal_L19e"/>
</dbReference>
<dbReference type="InterPro" id="IPR033936">
    <property type="entry name" value="Ribosomal_eL19_arc"/>
</dbReference>
<dbReference type="InterPro" id="IPR000196">
    <property type="entry name" value="Ribosomal_eL19_dom"/>
</dbReference>
<dbReference type="Gene3D" id="1.20.5.560">
    <property type="entry name" value="Single Heli x bin"/>
    <property type="match status" value="1"/>
</dbReference>
<dbReference type="Pfam" id="PF25476">
    <property type="entry name" value="Ribosomal_L19e_C"/>
    <property type="match status" value="1"/>
</dbReference>
<accession>A0A644U189</accession>
<dbReference type="EMBL" id="VSSQ01000067">
    <property type="protein sequence ID" value="MPL72669.1"/>
    <property type="molecule type" value="Genomic_DNA"/>
</dbReference>
<sequence>MSDLASQRRIAASVLDCGENRVWFNPEKLSEIQNAMSREDIRNLIDEGAISSHQKKGISRGRVRARMVKRSYGHGKGPGRRSGAKGARTPSKTQWIKKIRAQRKELRAQREAGSITPTEYRRLYRRAAGGQFRNVAHMKTQVELVTSRRE</sequence>
<evidence type="ECO:0000256" key="1">
    <source>
        <dbReference type="ARBA" id="ARBA00011082"/>
    </source>
</evidence>
<evidence type="ECO:0000256" key="6">
    <source>
        <dbReference type="ARBA" id="ARBA00035531"/>
    </source>
</evidence>
<evidence type="ECO:0000256" key="5">
    <source>
        <dbReference type="ARBA" id="ARBA00023274"/>
    </source>
</evidence>
<evidence type="ECO:0000259" key="8">
    <source>
        <dbReference type="SMART" id="SM01416"/>
    </source>
</evidence>
<organism evidence="9">
    <name type="scientific">bioreactor metagenome</name>
    <dbReference type="NCBI Taxonomy" id="1076179"/>
    <lineage>
        <taxon>unclassified sequences</taxon>
        <taxon>metagenomes</taxon>
        <taxon>ecological metagenomes</taxon>
    </lineage>
</organism>
<protein>
    <recommendedName>
        <fullName evidence="6">50S ribosomal protein L19e</fullName>
    </recommendedName>
</protein>
<dbReference type="SUPFAM" id="SSF48140">
    <property type="entry name" value="Ribosomal protein L19 (L19e)"/>
    <property type="match status" value="1"/>
</dbReference>
<dbReference type="InterPro" id="IPR035970">
    <property type="entry name" value="60S_ribosomal_eL19_sf"/>
</dbReference>
<evidence type="ECO:0000313" key="9">
    <source>
        <dbReference type="EMBL" id="MPL72669.1"/>
    </source>
</evidence>
<dbReference type="InterPro" id="IPR039547">
    <property type="entry name" value="Ribosomal_eL19"/>
</dbReference>
<dbReference type="SMART" id="SM01416">
    <property type="entry name" value="Ribosomal_L19e"/>
    <property type="match status" value="1"/>
</dbReference>
<reference evidence="9" key="1">
    <citation type="submission" date="2019-08" db="EMBL/GenBank/DDBJ databases">
        <authorList>
            <person name="Kucharzyk K."/>
            <person name="Murdoch R.W."/>
            <person name="Higgins S."/>
            <person name="Loffler F."/>
        </authorList>
    </citation>
    <scope>NUCLEOTIDE SEQUENCE</scope>
</reference>
<dbReference type="AlphaFoldDB" id="A0A644U189"/>
<dbReference type="NCBIfam" id="NF006343">
    <property type="entry name" value="PRK08570.1"/>
    <property type="match status" value="1"/>
</dbReference>
<dbReference type="FunFam" id="1.10.1650.10:FF:000001">
    <property type="entry name" value="Ribosomal protein L19"/>
    <property type="match status" value="1"/>
</dbReference>
<dbReference type="InterPro" id="IPR015972">
    <property type="entry name" value="Ribosomal_eL19_dom1"/>
</dbReference>
<dbReference type="CDD" id="cd01418">
    <property type="entry name" value="Ribosomal_L19e_A"/>
    <property type="match status" value="1"/>
</dbReference>
<feature type="compositionally biased region" description="Basic residues" evidence="7">
    <location>
        <begin position="68"/>
        <end position="83"/>
    </location>
</feature>
<dbReference type="HAMAP" id="MF_01475">
    <property type="entry name" value="Ribosomal_eL19"/>
    <property type="match status" value="1"/>
</dbReference>
<evidence type="ECO:0000256" key="7">
    <source>
        <dbReference type="SAM" id="MobiDB-lite"/>
    </source>
</evidence>
<dbReference type="Pfam" id="PF01280">
    <property type="entry name" value="Ribosomal_L19e"/>
    <property type="match status" value="1"/>
</dbReference>
<name>A0A644U189_9ZZZZ</name>
<dbReference type="InterPro" id="IPR015973">
    <property type="entry name" value="Ribosomal_eL19_dom2"/>
</dbReference>
<evidence type="ECO:0000256" key="3">
    <source>
        <dbReference type="ARBA" id="ARBA00022884"/>
    </source>
</evidence>
<keyword evidence="4" id="KW-0689">Ribosomal protein</keyword>
<comment type="similarity">
    <text evidence="1">Belongs to the eukaryotic ribosomal protein eL19 family.</text>
</comment>
<dbReference type="InterPro" id="IPR015974">
    <property type="entry name" value="Ribosomal_eL19_dom3"/>
</dbReference>
<dbReference type="GO" id="GO:0003735">
    <property type="term" value="F:structural constituent of ribosome"/>
    <property type="evidence" value="ECO:0007669"/>
    <property type="project" value="InterPro"/>
</dbReference>
<keyword evidence="3" id="KW-0694">RNA-binding</keyword>
<dbReference type="GO" id="GO:0006412">
    <property type="term" value="P:translation"/>
    <property type="evidence" value="ECO:0007669"/>
    <property type="project" value="InterPro"/>
</dbReference>
<dbReference type="Gene3D" id="1.10.1200.60">
    <property type="match status" value="1"/>
</dbReference>
<dbReference type="GO" id="GO:0022625">
    <property type="term" value="C:cytosolic large ribosomal subunit"/>
    <property type="evidence" value="ECO:0007669"/>
    <property type="project" value="InterPro"/>
</dbReference>
<dbReference type="PANTHER" id="PTHR10722">
    <property type="entry name" value="60S RIBOSOMAL PROTEIN L19"/>
    <property type="match status" value="1"/>
</dbReference>
<feature type="region of interest" description="Disordered" evidence="7">
    <location>
        <begin position="68"/>
        <end position="95"/>
    </location>
</feature>
<dbReference type="Gene3D" id="1.10.1650.10">
    <property type="match status" value="1"/>
</dbReference>
<dbReference type="PROSITE" id="PS00526">
    <property type="entry name" value="RIBOSOMAL_L19E"/>
    <property type="match status" value="1"/>
</dbReference>
<comment type="caution">
    <text evidence="9">The sequence shown here is derived from an EMBL/GenBank/DDBJ whole genome shotgun (WGS) entry which is preliminary data.</text>
</comment>
<feature type="domain" description="Large ribosomal subunit protein eL19" evidence="8">
    <location>
        <begin position="3"/>
        <end position="146"/>
    </location>
</feature>
<evidence type="ECO:0000256" key="2">
    <source>
        <dbReference type="ARBA" id="ARBA00022730"/>
    </source>
</evidence>
<proteinExistence type="inferred from homology"/>
<dbReference type="GO" id="GO:0019843">
    <property type="term" value="F:rRNA binding"/>
    <property type="evidence" value="ECO:0007669"/>
    <property type="project" value="UniProtKB-KW"/>
</dbReference>
<dbReference type="InterPro" id="IPR057260">
    <property type="entry name" value="Ribosomal_L19e_C"/>
</dbReference>
<keyword evidence="2" id="KW-0699">rRNA-binding</keyword>
<dbReference type="InterPro" id="IPR023638">
    <property type="entry name" value="Ribosomal_eL19_CS"/>
</dbReference>
<gene>
    <name evidence="9" type="ORF">SDC9_18457</name>
</gene>